<keyword evidence="3" id="KW-0449">Lipoprotein</keyword>
<feature type="compositionally biased region" description="Basic residues" evidence="1">
    <location>
        <begin position="90"/>
        <end position="101"/>
    </location>
</feature>
<name>W4S722_9XANT</name>
<protein>
    <submittedName>
        <fullName evidence="3">Lipoprotein</fullName>
    </submittedName>
</protein>
<feature type="chain" id="PRO_5004849718" evidence="2">
    <location>
        <begin position="24"/>
        <end position="131"/>
    </location>
</feature>
<evidence type="ECO:0000313" key="3">
    <source>
        <dbReference type="EMBL" id="GAE52157.1"/>
    </source>
</evidence>
<feature type="signal peptide" evidence="2">
    <location>
        <begin position="1"/>
        <end position="23"/>
    </location>
</feature>
<comment type="caution">
    <text evidence="3">The sequence shown here is derived from an EMBL/GenBank/DDBJ whole genome shotgun (WGS) entry which is preliminary data.</text>
</comment>
<feature type="region of interest" description="Disordered" evidence="1">
    <location>
        <begin position="59"/>
        <end position="131"/>
    </location>
</feature>
<evidence type="ECO:0000313" key="4">
    <source>
        <dbReference type="Proteomes" id="UP000019143"/>
    </source>
</evidence>
<organism evidence="3 4">
    <name type="scientific">Xanthomonas arboricola pv. pruni str. MAFF 311562</name>
    <dbReference type="NCBI Taxonomy" id="1414836"/>
    <lineage>
        <taxon>Bacteria</taxon>
        <taxon>Pseudomonadati</taxon>
        <taxon>Pseudomonadota</taxon>
        <taxon>Gammaproteobacteria</taxon>
        <taxon>Lysobacterales</taxon>
        <taxon>Lysobacteraceae</taxon>
        <taxon>Xanthomonas</taxon>
    </lineage>
</organism>
<sequence>MIRTLAPLAAVLLLSACASNQVAQVQPIDGAISGQCHIDKVRGAVGLAAAAQTIERARVDSDSLQVSVRRGERATGSTTRQRPGRPGPGRQRKRRRSPHRRDRPEQQHHRDLLRLSGAAGTGAPASPSQGR</sequence>
<accession>W4S722</accession>
<gene>
    <name evidence="3" type="ORF">XPU_3689</name>
</gene>
<proteinExistence type="predicted"/>
<dbReference type="AlphaFoldDB" id="W4S722"/>
<feature type="compositionally biased region" description="Low complexity" evidence="1">
    <location>
        <begin position="116"/>
        <end position="131"/>
    </location>
</feature>
<evidence type="ECO:0000256" key="2">
    <source>
        <dbReference type="SAM" id="SignalP"/>
    </source>
</evidence>
<feature type="compositionally biased region" description="Basic and acidic residues" evidence="1">
    <location>
        <begin position="102"/>
        <end position="113"/>
    </location>
</feature>
<dbReference type="Proteomes" id="UP000019143">
    <property type="component" value="Unassembled WGS sequence"/>
</dbReference>
<dbReference type="EMBL" id="BAVB01000334">
    <property type="protein sequence ID" value="GAE52157.1"/>
    <property type="molecule type" value="Genomic_DNA"/>
</dbReference>
<dbReference type="PROSITE" id="PS51257">
    <property type="entry name" value="PROKAR_LIPOPROTEIN"/>
    <property type="match status" value="1"/>
</dbReference>
<evidence type="ECO:0000256" key="1">
    <source>
        <dbReference type="SAM" id="MobiDB-lite"/>
    </source>
</evidence>
<keyword evidence="2" id="KW-0732">Signal</keyword>
<reference evidence="3 4" key="1">
    <citation type="submission" date="2014-01" db="EMBL/GenBank/DDBJ databases">
        <title>Genome sequence and analysis of Xanthomonas arboricola pv. pruni.</title>
        <authorList>
            <person name="Fujikawa T."/>
            <person name="Nakazono-Nagaoka E."/>
        </authorList>
    </citation>
    <scope>NUCLEOTIDE SEQUENCE [LARGE SCALE GENOMIC DNA]</scope>
    <source>
        <strain evidence="4">MAFF 311562</strain>
    </source>
</reference>